<feature type="compositionally biased region" description="Basic and acidic residues" evidence="1">
    <location>
        <begin position="1"/>
        <end position="15"/>
    </location>
</feature>
<organism evidence="2 3">
    <name type="scientific">Vitis vinifera</name>
    <name type="common">Grape</name>
    <dbReference type="NCBI Taxonomy" id="29760"/>
    <lineage>
        <taxon>Eukaryota</taxon>
        <taxon>Viridiplantae</taxon>
        <taxon>Streptophyta</taxon>
        <taxon>Embryophyta</taxon>
        <taxon>Tracheophyta</taxon>
        <taxon>Spermatophyta</taxon>
        <taxon>Magnoliopsida</taxon>
        <taxon>eudicotyledons</taxon>
        <taxon>Gunneridae</taxon>
        <taxon>Pentapetalae</taxon>
        <taxon>rosids</taxon>
        <taxon>Vitales</taxon>
        <taxon>Vitaceae</taxon>
        <taxon>Viteae</taxon>
        <taxon>Vitis</taxon>
    </lineage>
</organism>
<accession>A0ABY9D5K2</accession>
<evidence type="ECO:0000313" key="3">
    <source>
        <dbReference type="Proteomes" id="UP001227230"/>
    </source>
</evidence>
<protein>
    <submittedName>
        <fullName evidence="2">Uncharacterized protein</fullName>
    </submittedName>
</protein>
<sequence length="230" mass="26728">MEKQQKGRCVGEKEGGQPSRNSGEIGLEPKEHRNEINEISPRMKIWIGSVQKAEEKTKPHYQWPRIPKVPLMLRGTWDFEKFYEPRDIEALYTKNGRKIKEVRNCYDWSVRRNQSKLHGLNVKDYMITFVHQDLFLLENQLPFGVLKLIFEESEFNIDGSPMQEMIKKFVIDTGRPEGSTSEIQMEEPSHLLDLLRSALLGGSKKSSKQEAQGFCCPWKKGKQQGNRLSF</sequence>
<proteinExistence type="predicted"/>
<feature type="region of interest" description="Disordered" evidence="1">
    <location>
        <begin position="1"/>
        <end position="34"/>
    </location>
</feature>
<name>A0ABY9D5K2_VITVI</name>
<evidence type="ECO:0000256" key="1">
    <source>
        <dbReference type="SAM" id="MobiDB-lite"/>
    </source>
</evidence>
<evidence type="ECO:0000313" key="2">
    <source>
        <dbReference type="EMBL" id="WKA02810.1"/>
    </source>
</evidence>
<dbReference type="EMBL" id="CP126661">
    <property type="protein sequence ID" value="WKA02810.1"/>
    <property type="molecule type" value="Genomic_DNA"/>
</dbReference>
<dbReference type="Proteomes" id="UP001227230">
    <property type="component" value="Chromosome 14"/>
</dbReference>
<dbReference type="InterPro" id="IPR004158">
    <property type="entry name" value="DUF247_pln"/>
</dbReference>
<keyword evidence="3" id="KW-1185">Reference proteome</keyword>
<dbReference type="Pfam" id="PF03140">
    <property type="entry name" value="DUF247"/>
    <property type="match status" value="1"/>
</dbReference>
<gene>
    <name evidence="2" type="ORF">VitviT2T_020963</name>
</gene>
<reference evidence="2 3" key="1">
    <citation type="journal article" date="2023" name="Hortic Res">
        <title>The complete reference genome for grapevine (Vitis vinifera L.) genetics and breeding.</title>
        <authorList>
            <person name="Shi X."/>
            <person name="Cao S."/>
            <person name="Wang X."/>
            <person name="Huang S."/>
            <person name="Wang Y."/>
            <person name="Liu Z."/>
            <person name="Liu W."/>
            <person name="Leng X."/>
            <person name="Peng Y."/>
            <person name="Wang N."/>
            <person name="Wang Y."/>
            <person name="Ma Z."/>
            <person name="Xu X."/>
            <person name="Zhang F."/>
            <person name="Xue H."/>
            <person name="Zhong H."/>
            <person name="Wang Y."/>
            <person name="Zhang K."/>
            <person name="Velt A."/>
            <person name="Avia K."/>
            <person name="Holtgrawe D."/>
            <person name="Grimplet J."/>
            <person name="Matus J.T."/>
            <person name="Ware D."/>
            <person name="Wu X."/>
            <person name="Wang H."/>
            <person name="Liu C."/>
            <person name="Fang Y."/>
            <person name="Rustenholz C."/>
            <person name="Cheng Z."/>
            <person name="Xiao H."/>
            <person name="Zhou Y."/>
        </authorList>
    </citation>
    <scope>NUCLEOTIDE SEQUENCE [LARGE SCALE GENOMIC DNA]</scope>
    <source>
        <strain evidence="3">cv. Pinot noir / PN40024</strain>
        <tissue evidence="2">Leaf</tissue>
    </source>
</reference>